<keyword evidence="4" id="KW-1185">Reference proteome</keyword>
<name>A0ABS2RDM1_9BACI</name>
<proteinExistence type="predicted"/>
<feature type="region of interest" description="Disordered" evidence="1">
    <location>
        <begin position="21"/>
        <end position="53"/>
    </location>
</feature>
<feature type="compositionally biased region" description="Basic and acidic residues" evidence="1">
    <location>
        <begin position="24"/>
        <end position="40"/>
    </location>
</feature>
<sequence length="167" mass="18233">MKKFLLIFVVAFLVMVGCSSEDSAAPKEESKPKEEKQTEEVEKDDEPTQEELDQKLKEEAVEADFVELNVDNPPDGKKVKATGEVTLVHESGVGGTFSLTTDEGIYSIQNMSLEEVEEGQEVTAYGTTSSEKAEDGSPQIVATIIEVVDGEEVTAVAEEEKKEEIDT</sequence>
<gene>
    <name evidence="3" type="ORF">JOC94_004319</name>
</gene>
<feature type="chain" id="PRO_5046227870" evidence="2">
    <location>
        <begin position="25"/>
        <end position="167"/>
    </location>
</feature>
<evidence type="ECO:0000313" key="3">
    <source>
        <dbReference type="EMBL" id="MBM7717294.1"/>
    </source>
</evidence>
<evidence type="ECO:0000256" key="1">
    <source>
        <dbReference type="SAM" id="MobiDB-lite"/>
    </source>
</evidence>
<feature type="compositionally biased region" description="Acidic residues" evidence="1">
    <location>
        <begin position="41"/>
        <end position="51"/>
    </location>
</feature>
<evidence type="ECO:0000256" key="2">
    <source>
        <dbReference type="SAM" id="SignalP"/>
    </source>
</evidence>
<evidence type="ECO:0000313" key="4">
    <source>
        <dbReference type="Proteomes" id="UP000823485"/>
    </source>
</evidence>
<keyword evidence="2" id="KW-0732">Signal</keyword>
<comment type="caution">
    <text evidence="3">The sequence shown here is derived from an EMBL/GenBank/DDBJ whole genome shotgun (WGS) entry which is preliminary data.</text>
</comment>
<feature type="signal peptide" evidence="2">
    <location>
        <begin position="1"/>
        <end position="24"/>
    </location>
</feature>
<accession>A0ABS2RDM1</accession>
<organism evidence="3 4">
    <name type="scientific">Siminovitchia thermophila</name>
    <dbReference type="NCBI Taxonomy" id="1245522"/>
    <lineage>
        <taxon>Bacteria</taxon>
        <taxon>Bacillati</taxon>
        <taxon>Bacillota</taxon>
        <taxon>Bacilli</taxon>
        <taxon>Bacillales</taxon>
        <taxon>Bacillaceae</taxon>
        <taxon>Siminovitchia</taxon>
    </lineage>
</organism>
<dbReference type="Proteomes" id="UP000823485">
    <property type="component" value="Unassembled WGS sequence"/>
</dbReference>
<dbReference type="RefSeq" id="WP_077110383.1">
    <property type="nucleotide sequence ID" value="NZ_JAFBFH010000042.1"/>
</dbReference>
<protein>
    <submittedName>
        <fullName evidence="3">Vacuolar-type H+-ATPase subunit I/STV1</fullName>
    </submittedName>
</protein>
<reference evidence="3 4" key="1">
    <citation type="submission" date="2021-01" db="EMBL/GenBank/DDBJ databases">
        <title>Genomic Encyclopedia of Type Strains, Phase IV (KMG-IV): sequencing the most valuable type-strain genomes for metagenomic binning, comparative biology and taxonomic classification.</title>
        <authorList>
            <person name="Goeker M."/>
        </authorList>
    </citation>
    <scope>NUCLEOTIDE SEQUENCE [LARGE SCALE GENOMIC DNA]</scope>
    <source>
        <strain evidence="3 4">DSM 105453</strain>
    </source>
</reference>
<dbReference type="PROSITE" id="PS51257">
    <property type="entry name" value="PROKAR_LIPOPROTEIN"/>
    <property type="match status" value="1"/>
</dbReference>
<dbReference type="EMBL" id="JAFBFH010000042">
    <property type="protein sequence ID" value="MBM7717294.1"/>
    <property type="molecule type" value="Genomic_DNA"/>
</dbReference>